<dbReference type="InterPro" id="IPR047057">
    <property type="entry name" value="MerR_fam"/>
</dbReference>
<gene>
    <name evidence="4" type="ORF">ORV05_09940</name>
</gene>
<feature type="coiled-coil region" evidence="2">
    <location>
        <begin position="79"/>
        <end position="106"/>
    </location>
</feature>
<evidence type="ECO:0000313" key="5">
    <source>
        <dbReference type="Proteomes" id="UP001163203"/>
    </source>
</evidence>
<keyword evidence="2" id="KW-0175">Coiled coil</keyword>
<dbReference type="InterPro" id="IPR000551">
    <property type="entry name" value="MerR-type_HTH_dom"/>
</dbReference>
<dbReference type="PROSITE" id="PS50937">
    <property type="entry name" value="HTH_MERR_2"/>
    <property type="match status" value="1"/>
</dbReference>
<protein>
    <submittedName>
        <fullName evidence="4">MerR family transcriptional regulator</fullName>
    </submittedName>
</protein>
<organism evidence="4 5">
    <name type="scientific">Amycolatopsis cynarae</name>
    <dbReference type="NCBI Taxonomy" id="2995223"/>
    <lineage>
        <taxon>Bacteria</taxon>
        <taxon>Bacillati</taxon>
        <taxon>Actinomycetota</taxon>
        <taxon>Actinomycetes</taxon>
        <taxon>Pseudonocardiales</taxon>
        <taxon>Pseudonocardiaceae</taxon>
        <taxon>Amycolatopsis</taxon>
    </lineage>
</organism>
<dbReference type="EMBL" id="CP113836">
    <property type="protein sequence ID" value="WAL68060.1"/>
    <property type="molecule type" value="Genomic_DNA"/>
</dbReference>
<dbReference type="SMART" id="SM00422">
    <property type="entry name" value="HTH_MERR"/>
    <property type="match status" value="1"/>
</dbReference>
<dbReference type="Proteomes" id="UP001163203">
    <property type="component" value="Chromosome"/>
</dbReference>
<reference evidence="4" key="1">
    <citation type="submission" date="2022-11" db="EMBL/GenBank/DDBJ databases">
        <authorList>
            <person name="Mo P."/>
        </authorList>
    </citation>
    <scope>NUCLEOTIDE SEQUENCE</scope>
    <source>
        <strain evidence="4">HUAS 11-8</strain>
    </source>
</reference>
<evidence type="ECO:0000256" key="1">
    <source>
        <dbReference type="ARBA" id="ARBA00023125"/>
    </source>
</evidence>
<evidence type="ECO:0000259" key="3">
    <source>
        <dbReference type="PROSITE" id="PS50937"/>
    </source>
</evidence>
<dbReference type="Pfam" id="PF13411">
    <property type="entry name" value="MerR_1"/>
    <property type="match status" value="1"/>
</dbReference>
<accession>A0ABY7B7Y6</accession>
<dbReference type="RefSeq" id="WP_268758155.1">
    <property type="nucleotide sequence ID" value="NZ_CP113836.1"/>
</dbReference>
<keyword evidence="1" id="KW-0238">DNA-binding</keyword>
<dbReference type="InterPro" id="IPR009061">
    <property type="entry name" value="DNA-bd_dom_put_sf"/>
</dbReference>
<proteinExistence type="predicted"/>
<dbReference type="SUPFAM" id="SSF46955">
    <property type="entry name" value="Putative DNA-binding domain"/>
    <property type="match status" value="1"/>
</dbReference>
<keyword evidence="5" id="KW-1185">Reference proteome</keyword>
<dbReference type="Gene3D" id="1.10.1660.10">
    <property type="match status" value="1"/>
</dbReference>
<evidence type="ECO:0000256" key="2">
    <source>
        <dbReference type="SAM" id="Coils"/>
    </source>
</evidence>
<evidence type="ECO:0000313" key="4">
    <source>
        <dbReference type="EMBL" id="WAL68060.1"/>
    </source>
</evidence>
<feature type="domain" description="HTH merR-type" evidence="3">
    <location>
        <begin position="14"/>
        <end position="82"/>
    </location>
</feature>
<name>A0ABY7B7Y6_9PSEU</name>
<sequence>MAGTGKLDDPDYPAYTIGQAAELLEVQQPFLRSLDAAGIVSPERSGGGHRRYSRRQLETVDRLRALLDEGHSLAAAARILGLQDDLAAARAEIDDLREQLRSRSTEP</sequence>
<dbReference type="PANTHER" id="PTHR30204:SF93">
    <property type="entry name" value="HTH MERR-TYPE DOMAIN-CONTAINING PROTEIN"/>
    <property type="match status" value="1"/>
</dbReference>
<dbReference type="PANTHER" id="PTHR30204">
    <property type="entry name" value="REDOX-CYCLING DRUG-SENSING TRANSCRIPTIONAL ACTIVATOR SOXR"/>
    <property type="match status" value="1"/>
</dbReference>